<dbReference type="STRING" id="310782.SAMN05216499_1027"/>
<organism evidence="3 4">
    <name type="scientific">Actinacidiphila paucisporea</name>
    <dbReference type="NCBI Taxonomy" id="310782"/>
    <lineage>
        <taxon>Bacteria</taxon>
        <taxon>Bacillati</taxon>
        <taxon>Actinomycetota</taxon>
        <taxon>Actinomycetes</taxon>
        <taxon>Kitasatosporales</taxon>
        <taxon>Streptomycetaceae</taxon>
        <taxon>Actinacidiphila</taxon>
    </lineage>
</organism>
<accession>A0A1M6W6U7</accession>
<protein>
    <submittedName>
        <fullName evidence="3">Lipoprotein LpqB beta-propeller domain-containing protein</fullName>
    </submittedName>
</protein>
<evidence type="ECO:0000256" key="1">
    <source>
        <dbReference type="SAM" id="SignalP"/>
    </source>
</evidence>
<name>A0A1M6W6U7_9ACTN</name>
<dbReference type="OrthoDB" id="3226781at2"/>
<proteinExistence type="predicted"/>
<dbReference type="RefSeq" id="WP_073493493.1">
    <property type="nucleotide sequence ID" value="NZ_FRBI01000002.1"/>
</dbReference>
<sequence length="610" mass="63836">MRAMGRGALRVLRGGALPLGAALLLAGCASMPSGGEVRKVDNGQQADDNPRVLVYGIPPHPGESAAEIVSGFLEATTSGEPDFATAKKYLTRALEQRWDPKARITVLSSSPQSDGGTDFAPKATGVVIGVSGSKTAQVDAKHAYSPNGGAFHTSVHLVKQGNEWRIDRLDDGLILSASDFQRIYHSVNMYYFAQLGPDGQRSGSRQQTLVADPVYLRKQQTDSLADTVSALLGGPTTWLAPAVASAAPSGVRLYSKGTGQGVLVDDSQRLKVRLDKKADRLGHDQCMRLAAQLFATVQGQASAKLASAEVQRADGATICSLPSSQALTPTDMVGSTSKRYFIGSEQHQLYELAGQDTAASPVQGPFGSAKADLVSVAVRRDGEMAAGVRSDGHLVVGSFTDGDSFRASQLTSSAQNPKNGLSAPSWDGFDDLWVADRSPAISRLYVLPGGTGAPALVDVPGLEGRVESLRVASDGVRIVLVVDEGGNKTLQLGLIQRGGTLDQPQFSVKNLRDLTPAGESVSSVSWAGPSQLVMQGSDIGGGGQQIHYVSTDGSVAAALESIGEAVSVAASEDPTRPLQVASSNGYIYWLPDDSNWKRVTPKGGSPVYPG</sequence>
<dbReference type="AlphaFoldDB" id="A0A1M6W6U7"/>
<keyword evidence="4" id="KW-1185">Reference proteome</keyword>
<dbReference type="PROSITE" id="PS51257">
    <property type="entry name" value="PROKAR_LIPOPROTEIN"/>
    <property type="match status" value="1"/>
</dbReference>
<evidence type="ECO:0000313" key="4">
    <source>
        <dbReference type="Proteomes" id="UP000184111"/>
    </source>
</evidence>
<feature type="domain" description="GerMN" evidence="2">
    <location>
        <begin position="224"/>
        <end position="322"/>
    </location>
</feature>
<dbReference type="Pfam" id="PF10646">
    <property type="entry name" value="Germane"/>
    <property type="match status" value="1"/>
</dbReference>
<feature type="chain" id="PRO_5039517473" evidence="1">
    <location>
        <begin position="22"/>
        <end position="610"/>
    </location>
</feature>
<dbReference type="EMBL" id="FRBI01000002">
    <property type="protein sequence ID" value="SHK89215.1"/>
    <property type="molecule type" value="Genomic_DNA"/>
</dbReference>
<dbReference type="InterPro" id="IPR019606">
    <property type="entry name" value="GerMN"/>
</dbReference>
<feature type="signal peptide" evidence="1">
    <location>
        <begin position="1"/>
        <end position="21"/>
    </location>
</feature>
<evidence type="ECO:0000259" key="2">
    <source>
        <dbReference type="SMART" id="SM00909"/>
    </source>
</evidence>
<gene>
    <name evidence="3" type="ORF">SAMN05216499_1027</name>
</gene>
<dbReference type="InterPro" id="IPR059026">
    <property type="entry name" value="LpqB_N"/>
</dbReference>
<dbReference type="SMART" id="SM00909">
    <property type="entry name" value="Germane"/>
    <property type="match status" value="1"/>
</dbReference>
<keyword evidence="3" id="KW-0449">Lipoprotein</keyword>
<keyword evidence="1" id="KW-0732">Signal</keyword>
<dbReference type="Pfam" id="PF10647">
    <property type="entry name" value="Gmad1"/>
    <property type="match status" value="1"/>
</dbReference>
<dbReference type="Proteomes" id="UP000184111">
    <property type="component" value="Unassembled WGS sequence"/>
</dbReference>
<reference evidence="3 4" key="1">
    <citation type="submission" date="2016-11" db="EMBL/GenBank/DDBJ databases">
        <authorList>
            <person name="Jaros S."/>
            <person name="Januszkiewicz K."/>
            <person name="Wedrychowicz H."/>
        </authorList>
    </citation>
    <scope>NUCLEOTIDE SEQUENCE [LARGE SCALE GENOMIC DNA]</scope>
    <source>
        <strain evidence="3 4">CGMCC 4.2025</strain>
    </source>
</reference>
<dbReference type="Pfam" id="PF25976">
    <property type="entry name" value="LpqB_N"/>
    <property type="match status" value="1"/>
</dbReference>
<dbReference type="SUPFAM" id="SSF82171">
    <property type="entry name" value="DPP6 N-terminal domain-like"/>
    <property type="match status" value="1"/>
</dbReference>
<evidence type="ECO:0000313" key="3">
    <source>
        <dbReference type="EMBL" id="SHK89215.1"/>
    </source>
</evidence>
<dbReference type="InterPro" id="IPR018910">
    <property type="entry name" value="LpqB_C"/>
</dbReference>